<organism evidence="4 5">
    <name type="scientific">Pelagirhabdus alkalitolerans</name>
    <dbReference type="NCBI Taxonomy" id="1612202"/>
    <lineage>
        <taxon>Bacteria</taxon>
        <taxon>Bacillati</taxon>
        <taxon>Bacillota</taxon>
        <taxon>Bacilli</taxon>
        <taxon>Bacillales</taxon>
        <taxon>Bacillaceae</taxon>
        <taxon>Pelagirhabdus</taxon>
    </lineage>
</organism>
<dbReference type="Gene3D" id="2.60.40.790">
    <property type="match status" value="1"/>
</dbReference>
<keyword evidence="5" id="KW-1185">Reference proteome</keyword>
<dbReference type="SUPFAM" id="SSF49764">
    <property type="entry name" value="HSP20-like chaperones"/>
    <property type="match status" value="1"/>
</dbReference>
<dbReference type="EMBL" id="FMYI01000007">
    <property type="protein sequence ID" value="SDC35115.1"/>
    <property type="molecule type" value="Genomic_DNA"/>
</dbReference>
<dbReference type="PROSITE" id="PS01031">
    <property type="entry name" value="SHSP"/>
    <property type="match status" value="1"/>
</dbReference>
<name>A0A1G6KXC7_9BACI</name>
<evidence type="ECO:0000259" key="3">
    <source>
        <dbReference type="PROSITE" id="PS01031"/>
    </source>
</evidence>
<gene>
    <name evidence="4" type="ORF">SAMN05421734_1073</name>
</gene>
<protein>
    <submittedName>
        <fullName evidence="4">HSP20 family protein</fullName>
    </submittedName>
</protein>
<evidence type="ECO:0000256" key="1">
    <source>
        <dbReference type="PROSITE-ProRule" id="PRU00285"/>
    </source>
</evidence>
<proteinExistence type="inferred from homology"/>
<dbReference type="RefSeq" id="WP_090796109.1">
    <property type="nucleotide sequence ID" value="NZ_FMYI01000007.1"/>
</dbReference>
<dbReference type="InterPro" id="IPR008978">
    <property type="entry name" value="HSP20-like_chaperone"/>
</dbReference>
<reference evidence="5" key="1">
    <citation type="submission" date="2016-09" db="EMBL/GenBank/DDBJ databases">
        <authorList>
            <person name="Varghese N."/>
            <person name="Submissions S."/>
        </authorList>
    </citation>
    <scope>NUCLEOTIDE SEQUENCE [LARGE SCALE GENOMIC DNA]</scope>
    <source>
        <strain evidence="5">S5</strain>
    </source>
</reference>
<evidence type="ECO:0000313" key="4">
    <source>
        <dbReference type="EMBL" id="SDC35115.1"/>
    </source>
</evidence>
<dbReference type="InterPro" id="IPR002068">
    <property type="entry name" value="A-crystallin/Hsp20_dom"/>
</dbReference>
<evidence type="ECO:0000313" key="5">
    <source>
        <dbReference type="Proteomes" id="UP000242949"/>
    </source>
</evidence>
<evidence type="ECO:0000256" key="2">
    <source>
        <dbReference type="RuleBase" id="RU003616"/>
    </source>
</evidence>
<feature type="domain" description="SHSP" evidence="3">
    <location>
        <begin position="24"/>
        <end position="137"/>
    </location>
</feature>
<dbReference type="Proteomes" id="UP000242949">
    <property type="component" value="Unassembled WGS sequence"/>
</dbReference>
<dbReference type="STRING" id="1612202.SAMN05421734_1073"/>
<dbReference type="AlphaFoldDB" id="A0A1G6KXC7"/>
<dbReference type="OrthoDB" id="9811615at2"/>
<accession>A0A1G6KXC7</accession>
<dbReference type="InterPro" id="IPR031107">
    <property type="entry name" value="Small_HSP"/>
</dbReference>
<sequence>MSNLFPRKRDVFDWLPSFFDREQSLFDFDAPKVDVKDKNDHYEIDAELPGFEKDDVVVEYKDQYLTIEGRREESVEKEDDDFVRRERSFGSFKRSFYVGDIDESDIKGSFKNGLLTLKVPKSNDRLDDSSAHRIKLD</sequence>
<dbReference type="PANTHER" id="PTHR11527">
    <property type="entry name" value="HEAT-SHOCK PROTEIN 20 FAMILY MEMBER"/>
    <property type="match status" value="1"/>
</dbReference>
<dbReference type="CDD" id="cd06471">
    <property type="entry name" value="ACD_LpsHSP_like"/>
    <property type="match status" value="1"/>
</dbReference>
<dbReference type="Pfam" id="PF00011">
    <property type="entry name" value="HSP20"/>
    <property type="match status" value="1"/>
</dbReference>
<comment type="similarity">
    <text evidence="1 2">Belongs to the small heat shock protein (HSP20) family.</text>
</comment>